<evidence type="ECO:0000256" key="3">
    <source>
        <dbReference type="ARBA" id="ARBA00022840"/>
    </source>
</evidence>
<comment type="caution">
    <text evidence="7">The sequence shown here is derived from an EMBL/GenBank/DDBJ whole genome shotgun (WGS) entry which is preliminary data.</text>
</comment>
<feature type="region of interest" description="Disordered" evidence="4">
    <location>
        <begin position="100"/>
        <end position="120"/>
    </location>
</feature>
<feature type="compositionally biased region" description="Low complexity" evidence="4">
    <location>
        <begin position="638"/>
        <end position="655"/>
    </location>
</feature>
<feature type="compositionally biased region" description="Polar residues" evidence="4">
    <location>
        <begin position="297"/>
        <end position="309"/>
    </location>
</feature>
<feature type="compositionally biased region" description="Basic and acidic residues" evidence="4">
    <location>
        <begin position="1084"/>
        <end position="1099"/>
    </location>
</feature>
<dbReference type="Pfam" id="PF22379">
    <property type="entry name" value="OB_MCM10"/>
    <property type="match status" value="1"/>
</dbReference>
<dbReference type="InterPro" id="IPR055065">
    <property type="entry name" value="OB_MCM10"/>
</dbReference>
<evidence type="ECO:0000313" key="7">
    <source>
        <dbReference type="EMBL" id="KAL1836932.1"/>
    </source>
</evidence>
<dbReference type="SUPFAM" id="SSF52540">
    <property type="entry name" value="P-loop containing nucleoside triphosphate hydrolases"/>
    <property type="match status" value="2"/>
</dbReference>
<feature type="compositionally biased region" description="Acidic residues" evidence="4">
    <location>
        <begin position="1623"/>
        <end position="1651"/>
    </location>
</feature>
<feature type="region of interest" description="Disordered" evidence="4">
    <location>
        <begin position="917"/>
        <end position="1024"/>
    </location>
</feature>
<dbReference type="Gene3D" id="3.40.50.10810">
    <property type="entry name" value="Tandem AAA-ATPase domain"/>
    <property type="match status" value="1"/>
</dbReference>
<dbReference type="InterPro" id="IPR012340">
    <property type="entry name" value="NA-bd_OB-fold"/>
</dbReference>
<feature type="compositionally biased region" description="Acidic residues" evidence="4">
    <location>
        <begin position="1593"/>
        <end position="1612"/>
    </location>
</feature>
<dbReference type="Pfam" id="PF09329">
    <property type="entry name" value="zf-primase"/>
    <property type="match status" value="1"/>
</dbReference>
<dbReference type="InterPro" id="IPR049730">
    <property type="entry name" value="SNF2/RAD54-like_C"/>
</dbReference>
<dbReference type="InterPro" id="IPR014001">
    <property type="entry name" value="Helicase_ATP-bd"/>
</dbReference>
<feature type="region of interest" description="Disordered" evidence="4">
    <location>
        <begin position="1071"/>
        <end position="1099"/>
    </location>
</feature>
<feature type="compositionally biased region" description="Low complexity" evidence="4">
    <location>
        <begin position="741"/>
        <end position="752"/>
    </location>
</feature>
<feature type="region of interest" description="Disordered" evidence="4">
    <location>
        <begin position="532"/>
        <end position="561"/>
    </location>
</feature>
<feature type="compositionally biased region" description="Polar residues" evidence="4">
    <location>
        <begin position="153"/>
        <end position="167"/>
    </location>
</feature>
<feature type="compositionally biased region" description="Low complexity" evidence="4">
    <location>
        <begin position="959"/>
        <end position="970"/>
    </location>
</feature>
<feature type="region of interest" description="Disordered" evidence="4">
    <location>
        <begin position="289"/>
        <end position="334"/>
    </location>
</feature>
<dbReference type="InterPro" id="IPR001650">
    <property type="entry name" value="Helicase_C-like"/>
</dbReference>
<evidence type="ECO:0000256" key="1">
    <source>
        <dbReference type="ARBA" id="ARBA00022741"/>
    </source>
</evidence>
<dbReference type="Gene3D" id="3.40.50.300">
    <property type="entry name" value="P-loop containing nucleotide triphosphate hydrolases"/>
    <property type="match status" value="2"/>
</dbReference>
<organism evidence="7 8">
    <name type="scientific">Humicola insolens</name>
    <name type="common">Soft-rot fungus</name>
    <dbReference type="NCBI Taxonomy" id="85995"/>
    <lineage>
        <taxon>Eukaryota</taxon>
        <taxon>Fungi</taxon>
        <taxon>Dikarya</taxon>
        <taxon>Ascomycota</taxon>
        <taxon>Pezizomycotina</taxon>
        <taxon>Sordariomycetes</taxon>
        <taxon>Sordariomycetidae</taxon>
        <taxon>Sordariales</taxon>
        <taxon>Chaetomiaceae</taxon>
        <taxon>Mycothermus</taxon>
    </lineage>
</organism>
<feature type="compositionally biased region" description="Gly residues" evidence="4">
    <location>
        <begin position="797"/>
        <end position="806"/>
    </location>
</feature>
<dbReference type="InterPro" id="IPR015408">
    <property type="entry name" value="Znf_Mcm10/DnaG"/>
</dbReference>
<dbReference type="SMART" id="SM00490">
    <property type="entry name" value="HELICc"/>
    <property type="match status" value="1"/>
</dbReference>
<feature type="region of interest" description="Disordered" evidence="4">
    <location>
        <begin position="186"/>
        <end position="251"/>
    </location>
</feature>
<dbReference type="Proteomes" id="UP001583172">
    <property type="component" value="Unassembled WGS sequence"/>
</dbReference>
<feature type="compositionally biased region" description="Basic and acidic residues" evidence="4">
    <location>
        <begin position="1692"/>
        <end position="1702"/>
    </location>
</feature>
<keyword evidence="2" id="KW-0378">Hydrolase</keyword>
<feature type="compositionally biased region" description="Acidic residues" evidence="4">
    <location>
        <begin position="1072"/>
        <end position="1083"/>
    </location>
</feature>
<dbReference type="SMART" id="SM00487">
    <property type="entry name" value="DEXDc"/>
    <property type="match status" value="1"/>
</dbReference>
<feature type="region of interest" description="Disordered" evidence="4">
    <location>
        <begin position="712"/>
        <end position="837"/>
    </location>
</feature>
<proteinExistence type="predicted"/>
<feature type="compositionally biased region" description="Polar residues" evidence="4">
    <location>
        <begin position="532"/>
        <end position="548"/>
    </location>
</feature>
<feature type="compositionally biased region" description="Polar residues" evidence="4">
    <location>
        <begin position="930"/>
        <end position="941"/>
    </location>
</feature>
<dbReference type="EMBL" id="JAZGSY010000348">
    <property type="protein sequence ID" value="KAL1836932.1"/>
    <property type="molecule type" value="Genomic_DNA"/>
</dbReference>
<dbReference type="PANTHER" id="PTHR45626:SF14">
    <property type="entry name" value="ATP-DEPENDENT DNA HELICASE (EUROFUNG)"/>
    <property type="match status" value="1"/>
</dbReference>
<dbReference type="PANTHER" id="PTHR45626">
    <property type="entry name" value="TRANSCRIPTION TERMINATION FACTOR 2-RELATED"/>
    <property type="match status" value="1"/>
</dbReference>
<feature type="region of interest" description="Disordered" evidence="4">
    <location>
        <begin position="143"/>
        <end position="168"/>
    </location>
</feature>
<evidence type="ECO:0000256" key="2">
    <source>
        <dbReference type="ARBA" id="ARBA00022801"/>
    </source>
</evidence>
<feature type="region of interest" description="Disordered" evidence="4">
    <location>
        <begin position="1"/>
        <end position="68"/>
    </location>
</feature>
<feature type="compositionally biased region" description="Polar residues" evidence="4">
    <location>
        <begin position="208"/>
        <end position="223"/>
    </location>
</feature>
<gene>
    <name evidence="7" type="ORF">VTJ49DRAFT_4493</name>
</gene>
<accession>A0ABR3V587</accession>
<sequence length="1974" mass="216614">MAAQWPPKSPHDVLMSTPGGREKLRRMAEQSSPSASPTRLRSTRSTAALSTARGEDDLFDGMDVDDEEDEETLQLKLQAIQAKLRLKKLQAAKAAKKATAELRSAGMGTGAADTGGKSEGIPLQSKLATVAAVRDRIERDASRDLVQVPASPVRNSRPNSDVQTSPQRVLLGIDKGLKGADVSLKRAPSRTTVNASRQGERLGGYLRRTNSTVSSSQESTRPLSFNERLAAARSEETARAERRDRTQKARSTAFTVTRQEMEEYKAKAQDLPELPSKPQEYTREQVLASMGNPFRLTRSNSESGLRSTQPSSATNSFSTSFTGSPGGSEPAIEPYSGLQLSKRILPHNVLARAVSGKKVYLLKDLLRQVKAPDWSFPDDETDVVVFAIVATKSEPRSHRPGPGGEGKPQQDRGKYMVITLVDLEFEVELFLFNSGFDRFWKLTPGIVVAILNPSILPPPPGREATNRFGLVINSDDDTILEIGNARDIGYCKSVRKDGTYCNSWVNAKRTEFCEFHTNQAVRKARSSRLELSSTAGFGSDNGPRSRTATAGRRLQHGGSGGAAAAAAGARYDRFTQSSYFISSGLRGTDPDNERLTGIADRREREEGIKRRLAQREKERDMARRLAEAGTGAGKEYMTRAATRSTTATTGGSNLGSSFSSAITTTSSFSSAIPPSLSAATSASLSFGDTQPQPQQPPKRDARALGLVGRRTADQGKISLAPPPSTTQNGTGGAIKRKRPESSGSCSTTASAAQPGNNTGRAALGWGAGLASKLSRMREGGREVPSLKPATSSLSEASGGGDAGAGGRSPTRSREDKSPVRKKTRFLTEKGIREAGRESLGEPLSAAAKMRREVVLDLDEDDDLIVVSFYDLVQATVITYVSESQFVFDTKAAAAAMARLRKESFSDDDLELLSSQAANMSLGPPDPLTPMKSSSQPSNSQPREVVDLTYSSPATPIIRTPGMPAPAATPTFGQPSQLVPRFPQRPKDPNHMFIQRKTRPEFHSDLYRKSGPLKPKTEPKKPALPMFSSLSENALPASGYQYTKPGGGSYGDKVFYTDPAKASADLKALLEGSMDDDEEGEEDNKEEKDDKEEKGKTDKNKEEAVQFLKDLDSGVLEGIKVKLLPHQVDGVRWLLSREMPKMPGKKGKGKVTNGGILADDMGLGKTLQSISLIVTHRKPEPGTDAWKPHYDKVSKATLVVAPLALIRQWEAEIKDKVTEDHKLRVCVHHGPQRTKDPKDLAKYDVVITTYQILVSEHGNSHPDPSKKPQAGCFGIHWFRVILDEAHSIKNRNAKATKACCALRAEYRWCLTGTPMQNNLDELQSLVHFLRIPPYDDLAEWRDKIDAPMKSGKGHIAIQRLHAILRCFMKRRTKEILKEEGALVAGGKKAMEAAAKKAKAEGREPEDVPKPAFKVTQRKVVTVETQFSPAEREFYDRLEERADRSLEKMMKGRAVNYANALVLLLRLRQACNHPRLAETRLEKDRDALEAVVDKPPKAKAAAEDDLDALADAFGSMGIRAKQCEMCLSDLTKEEMNKGLSRCGDCTDSLRKIKSAKAERTKAKKEGRRVSVVTEEIKIEKMDKKQKSKARKIVIDSDDEEEEMEGSWLVPEDEQGPLRLGKAGGEEDENAEGIGEDIASEDSEHPSEEEEDGSNLDSFIVKDEDVSEGEEEGSGSSSSSDSDDDTFVSISKLRVRSEPAAREDSGSDSSEEDSEDESEDDDDDDDDLPVRRRGRRPTKRNNSDDEDEDADGNDILTSAKMRELVSILRREASEHKFIVFSQFTSMLDLIEPFLASHIPSLRAVRYDGKMANDAREAALKALRTDPRTRVLLCSLKCGSLGLNLTAATRVVIIEPFWNPFVEEQAIDRVHRLTQTVDVVVYKLTVAGTVEARILELQEKKRKLAEATIEGSAARGKKGQLKLGLQEILELFKHDARAPVGTDGYGLDENEVARDVSNMIKRTRVQRRKEHEVYGRRW</sequence>
<feature type="compositionally biased region" description="Acidic residues" evidence="4">
    <location>
        <begin position="57"/>
        <end position="68"/>
    </location>
</feature>
<feature type="compositionally biased region" description="Low complexity" evidence="4">
    <location>
        <begin position="759"/>
        <end position="770"/>
    </location>
</feature>
<evidence type="ECO:0000313" key="8">
    <source>
        <dbReference type="Proteomes" id="UP001583172"/>
    </source>
</evidence>
<evidence type="ECO:0000259" key="6">
    <source>
        <dbReference type="PROSITE" id="PS51194"/>
    </source>
</evidence>
<feature type="compositionally biased region" description="Low complexity" evidence="4">
    <location>
        <begin position="310"/>
        <end position="323"/>
    </location>
</feature>
<dbReference type="CDD" id="cd18008">
    <property type="entry name" value="DEXDc_SHPRH-like"/>
    <property type="match status" value="1"/>
</dbReference>
<protein>
    <submittedName>
        <fullName evidence="7">Uncharacterized protein</fullName>
    </submittedName>
</protein>
<feature type="compositionally biased region" description="Polar residues" evidence="4">
    <location>
        <begin position="29"/>
        <end position="49"/>
    </location>
</feature>
<dbReference type="Pfam" id="PF00271">
    <property type="entry name" value="Helicase_C"/>
    <property type="match status" value="1"/>
</dbReference>
<dbReference type="InterPro" id="IPR000330">
    <property type="entry name" value="SNF2_N"/>
</dbReference>
<feature type="region of interest" description="Disordered" evidence="4">
    <location>
        <begin position="626"/>
        <end position="655"/>
    </location>
</feature>
<dbReference type="InterPro" id="IPR038718">
    <property type="entry name" value="SNF2-like_sf"/>
</dbReference>
<dbReference type="PROSITE" id="PS51192">
    <property type="entry name" value="HELICASE_ATP_BIND_1"/>
    <property type="match status" value="1"/>
</dbReference>
<evidence type="ECO:0000259" key="5">
    <source>
        <dbReference type="PROSITE" id="PS51192"/>
    </source>
</evidence>
<dbReference type="InterPro" id="IPR050628">
    <property type="entry name" value="SNF2_RAD54_helicase_TF"/>
</dbReference>
<reference evidence="7 8" key="1">
    <citation type="journal article" date="2024" name="Commun. Biol.">
        <title>Comparative genomic analysis of thermophilic fungi reveals convergent evolutionary adaptations and gene losses.</title>
        <authorList>
            <person name="Steindorff A.S."/>
            <person name="Aguilar-Pontes M.V."/>
            <person name="Robinson A.J."/>
            <person name="Andreopoulos B."/>
            <person name="LaButti K."/>
            <person name="Kuo A."/>
            <person name="Mondo S."/>
            <person name="Riley R."/>
            <person name="Otillar R."/>
            <person name="Haridas S."/>
            <person name="Lipzen A."/>
            <person name="Grimwood J."/>
            <person name="Schmutz J."/>
            <person name="Clum A."/>
            <person name="Reid I.D."/>
            <person name="Moisan M.C."/>
            <person name="Butler G."/>
            <person name="Nguyen T.T.M."/>
            <person name="Dewar K."/>
            <person name="Conant G."/>
            <person name="Drula E."/>
            <person name="Henrissat B."/>
            <person name="Hansel C."/>
            <person name="Singer S."/>
            <person name="Hutchinson M.I."/>
            <person name="de Vries R.P."/>
            <person name="Natvig D.O."/>
            <person name="Powell A.J."/>
            <person name="Tsang A."/>
            <person name="Grigoriev I.V."/>
        </authorList>
    </citation>
    <scope>NUCLEOTIDE SEQUENCE [LARGE SCALE GENOMIC DNA]</scope>
    <source>
        <strain evidence="7 8">CBS 620.91</strain>
    </source>
</reference>
<keyword evidence="8" id="KW-1185">Reference proteome</keyword>
<feature type="compositionally biased region" description="Basic and acidic residues" evidence="4">
    <location>
        <begin position="825"/>
        <end position="837"/>
    </location>
</feature>
<keyword evidence="1" id="KW-0547">Nucleotide-binding</keyword>
<feature type="compositionally biased region" description="Basic and acidic residues" evidence="4">
    <location>
        <begin position="233"/>
        <end position="247"/>
    </location>
</feature>
<feature type="region of interest" description="Disordered" evidence="4">
    <location>
        <begin position="681"/>
        <end position="700"/>
    </location>
</feature>
<feature type="domain" description="Helicase ATP-binding" evidence="5">
    <location>
        <begin position="1145"/>
        <end position="1331"/>
    </location>
</feature>
<name>A0ABR3V587_HUMIN</name>
<dbReference type="Gene3D" id="2.40.50.140">
    <property type="entry name" value="Nucleic acid-binding proteins"/>
    <property type="match status" value="1"/>
</dbReference>
<feature type="compositionally biased region" description="Acidic residues" evidence="4">
    <location>
        <begin position="1706"/>
        <end position="1724"/>
    </location>
</feature>
<dbReference type="InterPro" id="IPR027417">
    <property type="entry name" value="P-loop_NTPase"/>
</dbReference>
<keyword evidence="3" id="KW-0067">ATP-binding</keyword>
<feature type="compositionally biased region" description="Basic and acidic residues" evidence="4">
    <location>
        <begin position="997"/>
        <end position="1007"/>
    </location>
</feature>
<feature type="domain" description="Helicase C-terminal" evidence="6">
    <location>
        <begin position="1757"/>
        <end position="1906"/>
    </location>
</feature>
<evidence type="ECO:0000256" key="4">
    <source>
        <dbReference type="SAM" id="MobiDB-lite"/>
    </source>
</evidence>
<dbReference type="PROSITE" id="PS51194">
    <property type="entry name" value="HELICASE_CTER"/>
    <property type="match status" value="1"/>
</dbReference>
<dbReference type="CDD" id="cd18793">
    <property type="entry name" value="SF2_C_SNF"/>
    <property type="match status" value="1"/>
</dbReference>
<dbReference type="Pfam" id="PF00176">
    <property type="entry name" value="SNF2-rel_dom"/>
    <property type="match status" value="1"/>
</dbReference>
<feature type="region of interest" description="Disordered" evidence="4">
    <location>
        <begin position="1585"/>
        <end position="1751"/>
    </location>
</feature>